<feature type="domain" description="DEAD-box RNA helicase Q" evidence="14">
    <location>
        <begin position="274"/>
        <end position="302"/>
    </location>
</feature>
<dbReference type="InterPro" id="IPR011545">
    <property type="entry name" value="DEAD/DEAH_box_helicase_dom"/>
</dbReference>
<dbReference type="GO" id="GO:0005524">
    <property type="term" value="F:ATP binding"/>
    <property type="evidence" value="ECO:0007669"/>
    <property type="project" value="UniProtKB-KW"/>
</dbReference>
<dbReference type="GO" id="GO:0003724">
    <property type="term" value="F:RNA helicase activity"/>
    <property type="evidence" value="ECO:0007669"/>
    <property type="project" value="UniProtKB-EC"/>
</dbReference>
<dbReference type="PROSITE" id="PS51192">
    <property type="entry name" value="HELICASE_ATP_BIND_1"/>
    <property type="match status" value="1"/>
</dbReference>
<protein>
    <recommendedName>
        <fullName evidence="1">RNA helicase</fullName>
        <ecNumber evidence="1">3.6.4.13</ecNumber>
    </recommendedName>
</protein>
<dbReference type="InterPro" id="IPR001650">
    <property type="entry name" value="Helicase_C-like"/>
</dbReference>
<evidence type="ECO:0000256" key="2">
    <source>
        <dbReference type="ARBA" id="ARBA00022741"/>
    </source>
</evidence>
<feature type="region of interest" description="Disordered" evidence="11">
    <location>
        <begin position="1"/>
        <end position="191"/>
    </location>
</feature>
<keyword evidence="6" id="KW-0694">RNA-binding</keyword>
<evidence type="ECO:0000256" key="1">
    <source>
        <dbReference type="ARBA" id="ARBA00012552"/>
    </source>
</evidence>
<feature type="compositionally biased region" description="Pro residues" evidence="11">
    <location>
        <begin position="82"/>
        <end position="92"/>
    </location>
</feature>
<evidence type="ECO:0000256" key="4">
    <source>
        <dbReference type="ARBA" id="ARBA00022806"/>
    </source>
</evidence>
<evidence type="ECO:0000256" key="7">
    <source>
        <dbReference type="ARBA" id="ARBA00024358"/>
    </source>
</evidence>
<evidence type="ECO:0000256" key="5">
    <source>
        <dbReference type="ARBA" id="ARBA00022840"/>
    </source>
</evidence>
<sequence>MPNEYNQNGKGLEQQFAGLDMNGGRPGGRGQGNWAAPPQFPGHNNAYRPNNRFPPEQMIFLQQGPPQNVQRYVPPHMRSSGGPPPPGPPQQPPMYNQGPPDSHRGGWGGNAGGYPGGYQPRGGYSGGYSSGPPQMNDRGGYNNYNRGGGRGGYNSYDNRRGSAGGYNDRGMGRYDRQGSAPPQPPMGGSRWDALAEEPVSREKKWGHNRWDSRADSGDTWSNSGAAVIDWSTPLPRNERLEQELFGGGNTGINFDKYEDIPVEASGDNPPQNIENFEDANLGEIIRNNIVLSKYPKPTPVQKYAIPIVLGKRDLMACAQTGSGKTAAFLVPILNLLYETGPGEAHEAEQRQSQGGRSYGRRKQYPSALVLAPTRELASQIYDEARKFAYRSRVRPCVVYGGADIGAQMRDLDRGCHLLVATPGRLVDLMERGKVEMEHCRYLMLDEADRMLDMGFEPQIRRIVEKDSMPPCGKRQTLMFSATFPKEIQILARDFLDNYIFLAVGRVGSTSENITQKVVWVDDSEKRSFLLDLINAAGPESLTLVFVETKKGADSLEDFLQREGFPATSIHGDRSQREREDALRVFRSGDRPILVATAVAARGLDISNVRHVINFDLPSDIEEYVHRIGRTGRVGNLGLATSFINEKNKNIVRDLLDLLMEANQEVPAWLESMANDTRSSSTSKRGGRKFGSGGFGARDYRQQNKGPKPGMGMGNGVKNPMGGGYPAINPFASQYTNYGGSYGGAYNSNTQGTDWWGN</sequence>
<feature type="compositionally biased region" description="Low complexity" evidence="11">
    <location>
        <begin position="130"/>
        <end position="145"/>
    </location>
</feature>
<dbReference type="FunFam" id="3.40.50.300:FF:000008">
    <property type="entry name" value="ATP-dependent RNA helicase RhlB"/>
    <property type="match status" value="1"/>
</dbReference>
<evidence type="ECO:0000259" key="12">
    <source>
        <dbReference type="PROSITE" id="PS51192"/>
    </source>
</evidence>
<dbReference type="PANTHER" id="PTHR47958">
    <property type="entry name" value="ATP-DEPENDENT RNA HELICASE DBP3"/>
    <property type="match status" value="1"/>
</dbReference>
<dbReference type="Pfam" id="PF00270">
    <property type="entry name" value="DEAD"/>
    <property type="match status" value="1"/>
</dbReference>
<evidence type="ECO:0000256" key="10">
    <source>
        <dbReference type="RuleBase" id="RU000492"/>
    </source>
</evidence>
<comment type="catalytic activity">
    <reaction evidence="8">
        <text>ATP + H2O = ADP + phosphate + H(+)</text>
        <dbReference type="Rhea" id="RHEA:13065"/>
        <dbReference type="ChEBI" id="CHEBI:15377"/>
        <dbReference type="ChEBI" id="CHEBI:15378"/>
        <dbReference type="ChEBI" id="CHEBI:30616"/>
        <dbReference type="ChEBI" id="CHEBI:43474"/>
        <dbReference type="ChEBI" id="CHEBI:456216"/>
        <dbReference type="EC" id="3.6.4.13"/>
    </reaction>
</comment>
<feature type="short sequence motif" description="Q motif" evidence="9">
    <location>
        <begin position="274"/>
        <end position="302"/>
    </location>
</feature>
<evidence type="ECO:0000259" key="13">
    <source>
        <dbReference type="PROSITE" id="PS51194"/>
    </source>
</evidence>
<feature type="domain" description="Helicase ATP-binding" evidence="12">
    <location>
        <begin position="305"/>
        <end position="501"/>
    </location>
</feature>
<dbReference type="PROSITE" id="PS00039">
    <property type="entry name" value="DEAD_ATP_HELICASE"/>
    <property type="match status" value="1"/>
</dbReference>
<dbReference type="SMART" id="SM00490">
    <property type="entry name" value="HELICc"/>
    <property type="match status" value="1"/>
</dbReference>
<name>A0AAN8Q6K7_PATCE</name>
<evidence type="ECO:0000256" key="3">
    <source>
        <dbReference type="ARBA" id="ARBA00022801"/>
    </source>
</evidence>
<dbReference type="Proteomes" id="UP001347796">
    <property type="component" value="Unassembled WGS sequence"/>
</dbReference>
<dbReference type="Pfam" id="PF00271">
    <property type="entry name" value="Helicase_C"/>
    <property type="match status" value="1"/>
</dbReference>
<evidence type="ECO:0000313" key="16">
    <source>
        <dbReference type="Proteomes" id="UP001347796"/>
    </source>
</evidence>
<keyword evidence="2 10" id="KW-0547">Nucleotide-binding</keyword>
<dbReference type="SUPFAM" id="SSF52540">
    <property type="entry name" value="P-loop containing nucleoside triphosphate hydrolases"/>
    <property type="match status" value="1"/>
</dbReference>
<evidence type="ECO:0000259" key="14">
    <source>
        <dbReference type="PROSITE" id="PS51195"/>
    </source>
</evidence>
<dbReference type="InterPro" id="IPR014001">
    <property type="entry name" value="Helicase_ATP-bd"/>
</dbReference>
<feature type="compositionally biased region" description="Gly residues" evidence="11">
    <location>
        <begin position="105"/>
        <end position="129"/>
    </location>
</feature>
<keyword evidence="3 10" id="KW-0378">Hydrolase</keyword>
<dbReference type="InterPro" id="IPR014014">
    <property type="entry name" value="RNA_helicase_DEAD_Q_motif"/>
</dbReference>
<organism evidence="15 16">
    <name type="scientific">Patella caerulea</name>
    <name type="common">Rayed Mediterranean limpet</name>
    <dbReference type="NCBI Taxonomy" id="87958"/>
    <lineage>
        <taxon>Eukaryota</taxon>
        <taxon>Metazoa</taxon>
        <taxon>Spiralia</taxon>
        <taxon>Lophotrochozoa</taxon>
        <taxon>Mollusca</taxon>
        <taxon>Gastropoda</taxon>
        <taxon>Patellogastropoda</taxon>
        <taxon>Patelloidea</taxon>
        <taxon>Patellidae</taxon>
        <taxon>Patella</taxon>
    </lineage>
</organism>
<dbReference type="FunFam" id="3.40.50.300:FF:000160">
    <property type="entry name" value="ATP-dependent RNA helicase DDX3X"/>
    <property type="match status" value="1"/>
</dbReference>
<dbReference type="CDD" id="cd18787">
    <property type="entry name" value="SF2_C_DEAD"/>
    <property type="match status" value="1"/>
</dbReference>
<feature type="region of interest" description="Disordered" evidence="11">
    <location>
        <begin position="673"/>
        <end position="716"/>
    </location>
</feature>
<dbReference type="Gene3D" id="3.40.50.300">
    <property type="entry name" value="P-loop containing nucleotide triphosphate hydrolases"/>
    <property type="match status" value="2"/>
</dbReference>
<dbReference type="AlphaFoldDB" id="A0AAN8Q6K7"/>
<accession>A0AAN8Q6K7</accession>
<dbReference type="CDD" id="cd18051">
    <property type="entry name" value="DEADc_DDX3"/>
    <property type="match status" value="1"/>
</dbReference>
<dbReference type="GO" id="GO:0016787">
    <property type="term" value="F:hydrolase activity"/>
    <property type="evidence" value="ECO:0007669"/>
    <property type="project" value="UniProtKB-KW"/>
</dbReference>
<reference evidence="15 16" key="1">
    <citation type="submission" date="2024-01" db="EMBL/GenBank/DDBJ databases">
        <title>The genome of the rayed Mediterranean limpet Patella caerulea (Linnaeus, 1758).</title>
        <authorList>
            <person name="Anh-Thu Weber A."/>
            <person name="Halstead-Nussloch G."/>
        </authorList>
    </citation>
    <scope>NUCLEOTIDE SEQUENCE [LARGE SCALE GENOMIC DNA]</scope>
    <source>
        <strain evidence="15">AATW-2023a</strain>
        <tissue evidence="15">Whole specimen</tissue>
    </source>
</reference>
<dbReference type="SMART" id="SM00487">
    <property type="entry name" value="DEXDc"/>
    <property type="match status" value="1"/>
</dbReference>
<gene>
    <name evidence="15" type="ORF">SNE40_000114</name>
</gene>
<evidence type="ECO:0000256" key="11">
    <source>
        <dbReference type="SAM" id="MobiDB-lite"/>
    </source>
</evidence>
<keyword evidence="16" id="KW-1185">Reference proteome</keyword>
<dbReference type="InterPro" id="IPR027417">
    <property type="entry name" value="P-loop_NTPase"/>
</dbReference>
<evidence type="ECO:0000313" key="15">
    <source>
        <dbReference type="EMBL" id="KAK6194488.1"/>
    </source>
</evidence>
<dbReference type="InterPro" id="IPR000629">
    <property type="entry name" value="RNA-helicase_DEAD-box_CS"/>
</dbReference>
<dbReference type="EC" id="3.6.4.13" evidence="1"/>
<evidence type="ECO:0000256" key="9">
    <source>
        <dbReference type="PROSITE-ProRule" id="PRU00552"/>
    </source>
</evidence>
<evidence type="ECO:0000256" key="8">
    <source>
        <dbReference type="ARBA" id="ARBA00047984"/>
    </source>
</evidence>
<feature type="domain" description="Helicase C-terminal" evidence="13">
    <location>
        <begin position="512"/>
        <end position="673"/>
    </location>
</feature>
<evidence type="ECO:0000256" key="6">
    <source>
        <dbReference type="ARBA" id="ARBA00022884"/>
    </source>
</evidence>
<dbReference type="EMBL" id="JAZGQO010000001">
    <property type="protein sequence ID" value="KAK6194488.1"/>
    <property type="molecule type" value="Genomic_DNA"/>
</dbReference>
<dbReference type="GO" id="GO:0003723">
    <property type="term" value="F:RNA binding"/>
    <property type="evidence" value="ECO:0007669"/>
    <property type="project" value="UniProtKB-KW"/>
</dbReference>
<dbReference type="PROSITE" id="PS51195">
    <property type="entry name" value="Q_MOTIF"/>
    <property type="match status" value="1"/>
</dbReference>
<comment type="similarity">
    <text evidence="7">Belongs to the DEAD box helicase family. DDX3/DED1 subfamily.</text>
</comment>
<keyword evidence="4 10" id="KW-0347">Helicase</keyword>
<keyword evidence="5 10" id="KW-0067">ATP-binding</keyword>
<proteinExistence type="inferred from homology"/>
<dbReference type="PROSITE" id="PS51194">
    <property type="entry name" value="HELICASE_CTER"/>
    <property type="match status" value="1"/>
</dbReference>
<comment type="caution">
    <text evidence="15">The sequence shown here is derived from an EMBL/GenBank/DDBJ whole genome shotgun (WGS) entry which is preliminary data.</text>
</comment>